<dbReference type="PROSITE" id="PS50836">
    <property type="entry name" value="DOMON"/>
    <property type="match status" value="1"/>
</dbReference>
<keyword evidence="11" id="KW-1185">Reference proteome</keyword>
<keyword evidence="5 7" id="KW-0472">Membrane</keyword>
<keyword evidence="7" id="KW-0812">Transmembrane</keyword>
<accession>A0ABD1L7K5</accession>
<name>A0ABD1L7K5_9FABA</name>
<evidence type="ECO:0000256" key="6">
    <source>
        <dbReference type="SAM" id="MobiDB-lite"/>
    </source>
</evidence>
<keyword evidence="3 8" id="KW-0732">Signal</keyword>
<dbReference type="PANTHER" id="PTHR23130:SF157">
    <property type="entry name" value="AUXIN-INDUCED IN ROOT CULTURES PROTEIN 12"/>
    <property type="match status" value="1"/>
</dbReference>
<organism evidence="10 11">
    <name type="scientific">Flemingia macrophylla</name>
    <dbReference type="NCBI Taxonomy" id="520843"/>
    <lineage>
        <taxon>Eukaryota</taxon>
        <taxon>Viridiplantae</taxon>
        <taxon>Streptophyta</taxon>
        <taxon>Embryophyta</taxon>
        <taxon>Tracheophyta</taxon>
        <taxon>Spermatophyta</taxon>
        <taxon>Magnoliopsida</taxon>
        <taxon>eudicotyledons</taxon>
        <taxon>Gunneridae</taxon>
        <taxon>Pentapetalae</taxon>
        <taxon>rosids</taxon>
        <taxon>fabids</taxon>
        <taxon>Fabales</taxon>
        <taxon>Fabaceae</taxon>
        <taxon>Papilionoideae</taxon>
        <taxon>50 kb inversion clade</taxon>
        <taxon>NPAAA clade</taxon>
        <taxon>indigoferoid/millettioid clade</taxon>
        <taxon>Phaseoleae</taxon>
        <taxon>Flemingia</taxon>
    </lineage>
</organism>
<feature type="domain" description="DOMON" evidence="9">
    <location>
        <begin position="52"/>
        <end position="165"/>
    </location>
</feature>
<evidence type="ECO:0000256" key="8">
    <source>
        <dbReference type="SAM" id="SignalP"/>
    </source>
</evidence>
<dbReference type="GO" id="GO:0016020">
    <property type="term" value="C:membrane"/>
    <property type="evidence" value="ECO:0007669"/>
    <property type="project" value="UniProtKB-SubCell"/>
</dbReference>
<dbReference type="Proteomes" id="UP001603857">
    <property type="component" value="Unassembled WGS sequence"/>
</dbReference>
<feature type="chain" id="PRO_5044769274" description="DOMON domain-containing protein" evidence="8">
    <location>
        <begin position="29"/>
        <end position="273"/>
    </location>
</feature>
<protein>
    <recommendedName>
        <fullName evidence="9">DOMON domain-containing protein</fullName>
    </recommendedName>
</protein>
<evidence type="ECO:0000313" key="11">
    <source>
        <dbReference type="Proteomes" id="UP001603857"/>
    </source>
</evidence>
<gene>
    <name evidence="10" type="ORF">Fmac_028464</name>
</gene>
<dbReference type="InterPro" id="IPR005018">
    <property type="entry name" value="DOMON_domain"/>
</dbReference>
<reference evidence="10 11" key="1">
    <citation type="submission" date="2024-08" db="EMBL/GenBank/DDBJ databases">
        <title>Insights into the chromosomal genome structure of Flemingia macrophylla.</title>
        <authorList>
            <person name="Ding Y."/>
            <person name="Zhao Y."/>
            <person name="Bi W."/>
            <person name="Wu M."/>
            <person name="Zhao G."/>
            <person name="Gong Y."/>
            <person name="Li W."/>
            <person name="Zhang P."/>
        </authorList>
    </citation>
    <scope>NUCLEOTIDE SEQUENCE [LARGE SCALE GENOMIC DNA]</scope>
    <source>
        <strain evidence="10">DYQJB</strain>
        <tissue evidence="10">Leaf</tissue>
    </source>
</reference>
<keyword evidence="2" id="KW-0813">Transport</keyword>
<evidence type="ECO:0000313" key="10">
    <source>
        <dbReference type="EMBL" id="KAL2319495.1"/>
    </source>
</evidence>
<evidence type="ECO:0000256" key="7">
    <source>
        <dbReference type="SAM" id="Phobius"/>
    </source>
</evidence>
<dbReference type="EMBL" id="JBGMDY010000010">
    <property type="protein sequence ID" value="KAL2319495.1"/>
    <property type="molecule type" value="Genomic_DNA"/>
</dbReference>
<keyword evidence="4" id="KW-0249">Electron transport</keyword>
<dbReference type="InterPro" id="IPR045265">
    <property type="entry name" value="AIR12_DOMON"/>
</dbReference>
<evidence type="ECO:0000256" key="5">
    <source>
        <dbReference type="ARBA" id="ARBA00023136"/>
    </source>
</evidence>
<comment type="subcellular location">
    <subcellularLocation>
        <location evidence="1">Membrane</location>
    </subcellularLocation>
</comment>
<feature type="transmembrane region" description="Helical" evidence="7">
    <location>
        <begin position="218"/>
        <end position="238"/>
    </location>
</feature>
<feature type="region of interest" description="Disordered" evidence="6">
    <location>
        <begin position="173"/>
        <end position="211"/>
    </location>
</feature>
<sequence length="273" mass="28683">MASHLPLLTSISLILFLALALTLTPSHSALTCAPPKVPSNRTFANCTALSTLGATLHYTYNATNRTLAVAFAAAPPSPSGWVAWGLNLVRLGMVGTEAIIAFPLDSAVNASRYNITSYKSLEPVKAFSFESWDVSAEHANGVTTIYATVKIPEKAANVSHVWQVGPVQGGSLRIHGTNPENLNSREPLPVKVDASSGNATATAPAPASGEKSAAGDRVHFELVVAFIVALFVMSAFLGSKAKLKTAKQGRLSVDDALHHADMSESISALDHID</sequence>
<evidence type="ECO:0000256" key="4">
    <source>
        <dbReference type="ARBA" id="ARBA00022982"/>
    </source>
</evidence>
<evidence type="ECO:0000256" key="2">
    <source>
        <dbReference type="ARBA" id="ARBA00022448"/>
    </source>
</evidence>
<evidence type="ECO:0000256" key="1">
    <source>
        <dbReference type="ARBA" id="ARBA00004370"/>
    </source>
</evidence>
<evidence type="ECO:0000259" key="9">
    <source>
        <dbReference type="PROSITE" id="PS50836"/>
    </source>
</evidence>
<evidence type="ECO:0000256" key="3">
    <source>
        <dbReference type="ARBA" id="ARBA00022729"/>
    </source>
</evidence>
<dbReference type="AlphaFoldDB" id="A0ABD1L7K5"/>
<proteinExistence type="predicted"/>
<comment type="caution">
    <text evidence="10">The sequence shown here is derived from an EMBL/GenBank/DDBJ whole genome shotgun (WGS) entry which is preliminary data.</text>
</comment>
<keyword evidence="7" id="KW-1133">Transmembrane helix</keyword>
<dbReference type="Pfam" id="PF04526">
    <property type="entry name" value="DUF568"/>
    <property type="match status" value="1"/>
</dbReference>
<feature type="signal peptide" evidence="8">
    <location>
        <begin position="1"/>
        <end position="28"/>
    </location>
</feature>
<dbReference type="CDD" id="cd09629">
    <property type="entry name" value="DOMON_CIL1_like"/>
    <property type="match status" value="1"/>
</dbReference>
<dbReference type="PANTHER" id="PTHR23130">
    <property type="entry name" value="CYTOCHROME B561 AND DOMON DOMAIN-CONTAINING PROTEIN"/>
    <property type="match status" value="1"/>
</dbReference>